<dbReference type="PANTHER" id="PTHR33737:SF2">
    <property type="entry name" value="OS12G0102700 PROTEIN"/>
    <property type="match status" value="1"/>
</dbReference>
<feature type="compositionally biased region" description="Polar residues" evidence="1">
    <location>
        <begin position="283"/>
        <end position="293"/>
    </location>
</feature>
<dbReference type="AlphaFoldDB" id="A0A2U1PYC9"/>
<dbReference type="PANTHER" id="PTHR33737">
    <property type="entry name" value="OS05G0121800 PROTEIN"/>
    <property type="match status" value="1"/>
</dbReference>
<reference evidence="2 3" key="1">
    <citation type="journal article" date="2018" name="Mol. Plant">
        <title>The genome of Artemisia annua provides insight into the evolution of Asteraceae family and artemisinin biosynthesis.</title>
        <authorList>
            <person name="Shen Q."/>
            <person name="Zhang L."/>
            <person name="Liao Z."/>
            <person name="Wang S."/>
            <person name="Yan T."/>
            <person name="Shi P."/>
            <person name="Liu M."/>
            <person name="Fu X."/>
            <person name="Pan Q."/>
            <person name="Wang Y."/>
            <person name="Lv Z."/>
            <person name="Lu X."/>
            <person name="Zhang F."/>
            <person name="Jiang W."/>
            <person name="Ma Y."/>
            <person name="Chen M."/>
            <person name="Hao X."/>
            <person name="Li L."/>
            <person name="Tang Y."/>
            <person name="Lv G."/>
            <person name="Zhou Y."/>
            <person name="Sun X."/>
            <person name="Brodelius P.E."/>
            <person name="Rose J.K.C."/>
            <person name="Tang K."/>
        </authorList>
    </citation>
    <scope>NUCLEOTIDE SEQUENCE [LARGE SCALE GENOMIC DNA]</scope>
    <source>
        <strain evidence="3">cv. Huhao1</strain>
        <tissue evidence="2">Leaf</tissue>
    </source>
</reference>
<comment type="caution">
    <text evidence="2">The sequence shown here is derived from an EMBL/GenBank/DDBJ whole genome shotgun (WGS) entry which is preliminary data.</text>
</comment>
<protein>
    <submittedName>
        <fullName evidence="2">Uncharacterized protein</fullName>
    </submittedName>
</protein>
<proteinExistence type="predicted"/>
<sequence length="581" mass="64552">MNDIGVDDNLQLIDFSEEDDYLIAFPFRDNLEDLRLSVSFDNVNEYDRNKQCGGANLPAQSESLEPRRLSFLRKSLAWDSAFFTSAGVLDPEELFMINKGFRKAEPKKPSHGTRKDTRLDLVSSQAQISVNSKRSKFATNIGGPACGQSNALSSKKTNVCSQNKMKSVRALHSQSINLQGPKFVTKTRITNNQIKQDKVSSLPKLISSTQTTNNPAFEGSDSAKIENKTRKAGTVTDMTVSKRSRRGDLSGLYKSTSFMTPITEKRSKFHPAYESLSSASSSKNFTKSIGSKNNPRKLKPTNSPSSVHYPLSSTCSSSTSPASSIDGWFLESLSSTNTITDQNTILTSDFQSLSLESCRNSVEGKFTSQKATRSSIRTSPFSGGPKRKIKSSGLRMPSPKIGFFDEEPILRGILQDRFGDHSPLLYENSTKIQSSPHSPSVSIENCLKARKFKEHDGKKFSASCSKLKPEREAPKEISKNRMNVEQKRQKYDSGVLHVIDTKKKQDESDQYDSQKENVYSYKDEINGLSKQLEVIDLDRDVAEVKGQRTGVKQHGQVIPIPNVQHTPLCSRTPLAEKIIST</sequence>
<evidence type="ECO:0000313" key="2">
    <source>
        <dbReference type="EMBL" id="PWA90736.1"/>
    </source>
</evidence>
<evidence type="ECO:0000313" key="3">
    <source>
        <dbReference type="Proteomes" id="UP000245207"/>
    </source>
</evidence>
<gene>
    <name evidence="2" type="ORF">CTI12_AA097510</name>
</gene>
<keyword evidence="3" id="KW-1185">Reference proteome</keyword>
<name>A0A2U1PYC9_ARTAN</name>
<dbReference type="Proteomes" id="UP000245207">
    <property type="component" value="Unassembled WGS sequence"/>
</dbReference>
<evidence type="ECO:0000256" key="1">
    <source>
        <dbReference type="SAM" id="MobiDB-lite"/>
    </source>
</evidence>
<organism evidence="2 3">
    <name type="scientific">Artemisia annua</name>
    <name type="common">Sweet wormwood</name>
    <dbReference type="NCBI Taxonomy" id="35608"/>
    <lineage>
        <taxon>Eukaryota</taxon>
        <taxon>Viridiplantae</taxon>
        <taxon>Streptophyta</taxon>
        <taxon>Embryophyta</taxon>
        <taxon>Tracheophyta</taxon>
        <taxon>Spermatophyta</taxon>
        <taxon>Magnoliopsida</taxon>
        <taxon>eudicotyledons</taxon>
        <taxon>Gunneridae</taxon>
        <taxon>Pentapetalae</taxon>
        <taxon>asterids</taxon>
        <taxon>campanulids</taxon>
        <taxon>Asterales</taxon>
        <taxon>Asteraceae</taxon>
        <taxon>Asteroideae</taxon>
        <taxon>Anthemideae</taxon>
        <taxon>Artemisiinae</taxon>
        <taxon>Artemisia</taxon>
    </lineage>
</organism>
<dbReference type="OrthoDB" id="1931260at2759"/>
<dbReference type="GO" id="GO:0008017">
    <property type="term" value="F:microtubule binding"/>
    <property type="evidence" value="ECO:0007669"/>
    <property type="project" value="InterPro"/>
</dbReference>
<dbReference type="EMBL" id="PKPP01000605">
    <property type="protein sequence ID" value="PWA90736.1"/>
    <property type="molecule type" value="Genomic_DNA"/>
</dbReference>
<dbReference type="InterPro" id="IPR045882">
    <property type="entry name" value="GPT1/2"/>
</dbReference>
<feature type="compositionally biased region" description="Polar residues" evidence="1">
    <location>
        <begin position="366"/>
        <end position="381"/>
    </location>
</feature>
<feature type="region of interest" description="Disordered" evidence="1">
    <location>
        <begin position="366"/>
        <end position="395"/>
    </location>
</feature>
<accession>A0A2U1PYC9</accession>
<feature type="region of interest" description="Disordered" evidence="1">
    <location>
        <begin position="280"/>
        <end position="314"/>
    </location>
</feature>